<reference evidence="8" key="1">
    <citation type="submission" date="2009-11" db="EMBL/GenBank/DDBJ databases">
        <authorList>
            <consortium name="The Broad Institute Genome Sequencing Platform"/>
            <person name="Ward D."/>
            <person name="Feldgarden M."/>
            <person name="Earl A."/>
            <person name="Young S.K."/>
            <person name="Zeng Q."/>
            <person name="Koehrsen M."/>
            <person name="Alvarado L."/>
            <person name="Berlin A."/>
            <person name="Bochicchio J."/>
            <person name="Borenstein D."/>
            <person name="Chapman S.B."/>
            <person name="Chen Z."/>
            <person name="Engels R."/>
            <person name="Freedman E."/>
            <person name="Gellesch M."/>
            <person name="Goldberg J."/>
            <person name="Griggs A."/>
            <person name="Gujja S."/>
            <person name="Heilman E."/>
            <person name="Heiman D."/>
            <person name="Hepburn T."/>
            <person name="Howarth C."/>
            <person name="Jen D."/>
            <person name="Larson L."/>
            <person name="Lewis B."/>
            <person name="Mehta T."/>
            <person name="Park D."/>
            <person name="Pearson M."/>
            <person name="Roberts A."/>
            <person name="Saif S."/>
            <person name="Shea T."/>
            <person name="Shenoy N."/>
            <person name="Sisk P."/>
            <person name="Stolte C."/>
            <person name="Sykes S."/>
            <person name="Thomson T."/>
            <person name="Walk T."/>
            <person name="White J."/>
            <person name="Yandava C."/>
            <person name="Izard J."/>
            <person name="Baranova O.V."/>
            <person name="Blanton J.M."/>
            <person name="Tanner A.C."/>
            <person name="Dewhirst F.E."/>
            <person name="Haas B."/>
            <person name="Nusbaum C."/>
            <person name="Birren B."/>
        </authorList>
    </citation>
    <scope>NUCLEOTIDE SEQUENCE [LARGE SCALE GENOMIC DNA]</scope>
    <source>
        <strain evidence="8">1-1 BBBD Race 1</strain>
    </source>
</reference>
<dbReference type="OrthoDB" id="262529at2759"/>
<dbReference type="EMBL" id="ADAS02000084">
    <property type="protein sequence ID" value="OAV91231.1"/>
    <property type="molecule type" value="Genomic_DNA"/>
</dbReference>
<dbReference type="GO" id="GO:0005634">
    <property type="term" value="C:nucleus"/>
    <property type="evidence" value="ECO:0007669"/>
    <property type="project" value="UniProtKB-SubCell"/>
</dbReference>
<dbReference type="Proteomes" id="UP000005240">
    <property type="component" value="Unassembled WGS sequence"/>
</dbReference>
<gene>
    <name evidence="8" type="ORF">PTTG_28036</name>
</gene>
<dbReference type="FunFam" id="3.60.15.10:FF:000010">
    <property type="entry name" value="DNA cross-link repair 1A"/>
    <property type="match status" value="1"/>
</dbReference>
<dbReference type="SUPFAM" id="SSF56281">
    <property type="entry name" value="Metallo-hydrolase/oxidoreductase"/>
    <property type="match status" value="1"/>
</dbReference>
<keyword evidence="10" id="KW-1185">Reference proteome</keyword>
<evidence type="ECO:0000256" key="2">
    <source>
        <dbReference type="ARBA" id="ARBA00010304"/>
    </source>
</evidence>
<dbReference type="VEuPathDB" id="FungiDB:PTTG_28036"/>
<dbReference type="CDD" id="cd16273">
    <property type="entry name" value="SNM1A-1C-like_MBL-fold"/>
    <property type="match status" value="1"/>
</dbReference>
<keyword evidence="3" id="KW-0227">DNA damage</keyword>
<dbReference type="InterPro" id="IPR011084">
    <property type="entry name" value="DRMBL"/>
</dbReference>
<dbReference type="GO" id="GO:0006303">
    <property type="term" value="P:double-strand break repair via nonhomologous end joining"/>
    <property type="evidence" value="ECO:0007669"/>
    <property type="project" value="TreeGrafter"/>
</dbReference>
<reference evidence="9 10" key="3">
    <citation type="journal article" date="2017" name="G3 (Bethesda)">
        <title>Comparative analysis highlights variable genome content of wheat rusts and divergence of the mating loci.</title>
        <authorList>
            <person name="Cuomo C.A."/>
            <person name="Bakkeren G."/>
            <person name="Khalil H.B."/>
            <person name="Panwar V."/>
            <person name="Joly D."/>
            <person name="Linning R."/>
            <person name="Sakthikumar S."/>
            <person name="Song X."/>
            <person name="Adiconis X."/>
            <person name="Fan L."/>
            <person name="Goldberg J.M."/>
            <person name="Levin J.Z."/>
            <person name="Young S."/>
            <person name="Zeng Q."/>
            <person name="Anikster Y."/>
            <person name="Bruce M."/>
            <person name="Wang M."/>
            <person name="Yin C."/>
            <person name="McCallum B."/>
            <person name="Szabo L.J."/>
            <person name="Hulbert S."/>
            <person name="Chen X."/>
            <person name="Fellers J.P."/>
        </authorList>
    </citation>
    <scope>NUCLEOTIDE SEQUENCE</scope>
    <source>
        <strain evidence="9">isolate 1-1 / race 1 (BBBD)</strain>
        <strain evidence="10">Isolate 1-1 / race 1 (BBBD)</strain>
    </source>
</reference>
<feature type="compositionally biased region" description="Basic residues" evidence="6">
    <location>
        <begin position="254"/>
        <end position="266"/>
    </location>
</feature>
<evidence type="ECO:0000313" key="10">
    <source>
        <dbReference type="Proteomes" id="UP000005240"/>
    </source>
</evidence>
<reference evidence="8" key="2">
    <citation type="submission" date="2016-05" db="EMBL/GenBank/DDBJ databases">
        <title>Comparative analysis highlights variable genome content of wheat rusts and divergence of the mating loci.</title>
        <authorList>
            <person name="Cuomo C.A."/>
            <person name="Bakkeren G."/>
            <person name="Szabo L."/>
            <person name="Khalil H."/>
            <person name="Joly D."/>
            <person name="Goldberg J."/>
            <person name="Young S."/>
            <person name="Zeng Q."/>
            <person name="Fellers J."/>
        </authorList>
    </citation>
    <scope>NUCLEOTIDE SEQUENCE [LARGE SCALE GENOMIC DNA]</scope>
    <source>
        <strain evidence="8">1-1 BBBD Race 1</strain>
    </source>
</reference>
<dbReference type="Gene3D" id="3.40.50.12650">
    <property type="match status" value="1"/>
</dbReference>
<evidence type="ECO:0000256" key="6">
    <source>
        <dbReference type="SAM" id="MobiDB-lite"/>
    </source>
</evidence>
<feature type="domain" description="DNA repair metallo-beta-lactamase" evidence="7">
    <location>
        <begin position="596"/>
        <end position="735"/>
    </location>
</feature>
<dbReference type="STRING" id="630390.A0A180GF35"/>
<comment type="subcellular location">
    <subcellularLocation>
        <location evidence="1">Nucleus</location>
    </subcellularLocation>
</comment>
<keyword evidence="5" id="KW-0539">Nucleus</keyword>
<dbReference type="EnsemblFungi" id="PTTG_28036-t43_1">
    <property type="protein sequence ID" value="PTTG_28036-t43_1-p1"/>
    <property type="gene ID" value="PTTG_28036"/>
</dbReference>
<feature type="compositionally biased region" description="Polar residues" evidence="6">
    <location>
        <begin position="54"/>
        <end position="70"/>
    </location>
</feature>
<feature type="region of interest" description="Disordered" evidence="6">
    <location>
        <begin position="763"/>
        <end position="813"/>
    </location>
</feature>
<evidence type="ECO:0000256" key="1">
    <source>
        <dbReference type="ARBA" id="ARBA00004123"/>
    </source>
</evidence>
<feature type="region of interest" description="Disordered" evidence="6">
    <location>
        <begin position="179"/>
        <end position="273"/>
    </location>
</feature>
<protein>
    <submittedName>
        <fullName evidence="9">DRMBL domain-containing protein</fullName>
    </submittedName>
</protein>
<evidence type="ECO:0000313" key="9">
    <source>
        <dbReference type="EnsemblFungi" id="PTTG_28036-t43_1-p1"/>
    </source>
</evidence>
<feature type="compositionally biased region" description="Acidic residues" evidence="6">
    <location>
        <begin position="214"/>
        <end position="228"/>
    </location>
</feature>
<dbReference type="Gene3D" id="3.60.15.10">
    <property type="entry name" value="Ribonuclease Z/Hydroxyacylglutathione hydrolase-like"/>
    <property type="match status" value="1"/>
</dbReference>
<feature type="compositionally biased region" description="Basic and acidic residues" evidence="6">
    <location>
        <begin position="73"/>
        <end position="84"/>
    </location>
</feature>
<evidence type="ECO:0000256" key="4">
    <source>
        <dbReference type="ARBA" id="ARBA00023204"/>
    </source>
</evidence>
<dbReference type="AlphaFoldDB" id="A0A180GF35"/>
<evidence type="ECO:0000313" key="8">
    <source>
        <dbReference type="EMBL" id="OAV91231.1"/>
    </source>
</evidence>
<sequence>MSPGWSVAGCMRVGGERQKEWENRLLTSQGINYLHLYEMKKKNKTPAKQKKPGPTQTSIDSFFSPASTQPGEGKSRTVSDDKKPTQSRKRTPAEQPSSSSAKKKNRKSVVISLPSSPPDQSTPILIEDDDDGPSSPVQNQQPQASRGLQTVETITCPVCSKVLDDGNLALAERHINPCLDRPISSTSSPPKPTPKPERPECPADEDQLSNIPTDGEEEEETNDFEGKEDEGSVKSLLSETKIVKPSASLSTKPRAAKAKKKGKKTVGKLADGKAGGKKVRAGQAVPFYKLMPGTTLSVDCFSHGAVPGVTGYFLSHAHSDHYTKLSSSWKHGKIYCSKTTANLVKLKLRVDPQWVVPLDFNRPYTIDDVRVVLIDANHCPGSAMFLFEGMTKPEQKPFRYLHCGDFRAAPSHLRHPEIHNKVIDICYLDTTYLDPKYCFPAQEQVIEGCCRSMSARVLEADRTATMSSKDLKNLQEIDKSRAVFKSWLDTSSTTPAVDPPPQKEAKPEQLVCPPAAETPVPNQPKLASIFEPRTKVKEGSTAASEKRSLILVGTYSIGKERIVIELARRLSTKVFCSDHRKRAIIGCIDEADEEAELKGLLTTNPYDAQIHLVNLFALNKPGLLESHLAKFRPHFNHIIGIKPTGWCYKPRTSIPVNSLDLHTFIDAFQQQEQYLDGSPSNRVGRLIFPEKVKPDLAHIVEIYGVPYSEHSSFFELSCFCISFDWVRIIPTVNCGSPASRAKMKALIDRWKLERLRLLKSAPPSVPALQPGPGAEEPAIPQPSPAGIPSASLPLLPTPPPPALLVKPRDPLYW</sequence>
<dbReference type="PANTHER" id="PTHR23240:SF6">
    <property type="entry name" value="DNA CROSS-LINK REPAIR 1A PROTEIN"/>
    <property type="match status" value="1"/>
</dbReference>
<organism evidence="8">
    <name type="scientific">Puccinia triticina (isolate 1-1 / race 1 (BBBD))</name>
    <name type="common">Brown leaf rust fungus</name>
    <dbReference type="NCBI Taxonomy" id="630390"/>
    <lineage>
        <taxon>Eukaryota</taxon>
        <taxon>Fungi</taxon>
        <taxon>Dikarya</taxon>
        <taxon>Basidiomycota</taxon>
        <taxon>Pucciniomycotina</taxon>
        <taxon>Pucciniomycetes</taxon>
        <taxon>Pucciniales</taxon>
        <taxon>Pucciniaceae</taxon>
        <taxon>Puccinia</taxon>
    </lineage>
</organism>
<evidence type="ECO:0000256" key="5">
    <source>
        <dbReference type="ARBA" id="ARBA00023242"/>
    </source>
</evidence>
<evidence type="ECO:0000256" key="3">
    <source>
        <dbReference type="ARBA" id="ARBA00022763"/>
    </source>
</evidence>
<name>A0A180GF35_PUCT1</name>
<feature type="region of interest" description="Disordered" evidence="6">
    <location>
        <begin position="42"/>
        <end position="151"/>
    </location>
</feature>
<proteinExistence type="inferred from homology"/>
<evidence type="ECO:0000259" key="7">
    <source>
        <dbReference type="Pfam" id="PF07522"/>
    </source>
</evidence>
<feature type="compositionally biased region" description="Basic residues" evidence="6">
    <location>
        <begin position="42"/>
        <end position="51"/>
    </location>
</feature>
<dbReference type="GO" id="GO:0003684">
    <property type="term" value="F:damaged DNA binding"/>
    <property type="evidence" value="ECO:0007669"/>
    <property type="project" value="TreeGrafter"/>
</dbReference>
<dbReference type="PANTHER" id="PTHR23240">
    <property type="entry name" value="DNA CROSS-LINK REPAIR PROTEIN PSO2/SNM1-RELATED"/>
    <property type="match status" value="1"/>
</dbReference>
<dbReference type="GO" id="GO:0036297">
    <property type="term" value="P:interstrand cross-link repair"/>
    <property type="evidence" value="ECO:0007669"/>
    <property type="project" value="TreeGrafter"/>
</dbReference>
<feature type="non-terminal residue" evidence="8">
    <location>
        <position position="1"/>
    </location>
</feature>
<dbReference type="Pfam" id="PF07522">
    <property type="entry name" value="DRMBL"/>
    <property type="match status" value="1"/>
</dbReference>
<dbReference type="GO" id="GO:0035312">
    <property type="term" value="F:5'-3' DNA exonuclease activity"/>
    <property type="evidence" value="ECO:0007669"/>
    <property type="project" value="TreeGrafter"/>
</dbReference>
<keyword evidence="4" id="KW-0234">DNA repair</keyword>
<reference evidence="9" key="4">
    <citation type="submission" date="2025-05" db="UniProtKB">
        <authorList>
            <consortium name="EnsemblFungi"/>
        </authorList>
    </citation>
    <scope>IDENTIFICATION</scope>
    <source>
        <strain evidence="9">isolate 1-1 / race 1 (BBBD)</strain>
    </source>
</reference>
<dbReference type="InterPro" id="IPR036866">
    <property type="entry name" value="RibonucZ/Hydroxyglut_hydro"/>
</dbReference>
<feature type="compositionally biased region" description="Polar residues" evidence="6">
    <location>
        <begin position="135"/>
        <end position="151"/>
    </location>
</feature>
<accession>A0A180GF35</accession>
<comment type="similarity">
    <text evidence="2">Belongs to the DNA repair metallo-beta-lactamase (DRMBL) family.</text>
</comment>